<proteinExistence type="predicted"/>
<feature type="chain" id="PRO_5014737629" description="Ice-binding protein C-terminal domain-containing protein" evidence="1">
    <location>
        <begin position="28"/>
        <end position="237"/>
    </location>
</feature>
<name>A0A2N8L108_9BURK</name>
<sequence length="237" mass="25137">MNLFFTRLAAPALACAALLGSALPAQADMRFYSSQAAFNAAISAPVTDSFNDLFWAQGPSSLYREPGGGYSYVVNALKFDGSDYSSFYNAGSDSDVWLSTDQATDVISFDFNYTDKVYGVGGFFFGTDALGAFLPGQSIKLNALDADGIEQVVIIENAQPGTFYGFASTSQIRYFEISAVQPSDGLTWVAANDLVLGQVAAVPEPSSAALLLGGLGLLGWGLRRRTQPGCTPRTPQI</sequence>
<accession>A0A2N8L108</accession>
<keyword evidence="4" id="KW-1185">Reference proteome</keyword>
<comment type="caution">
    <text evidence="3">The sequence shown here is derived from an EMBL/GenBank/DDBJ whole genome shotgun (WGS) entry which is preliminary data.</text>
</comment>
<keyword evidence="1" id="KW-0732">Signal</keyword>
<reference evidence="3 4" key="1">
    <citation type="submission" date="2018-01" db="EMBL/GenBank/DDBJ databases">
        <title>Draft genome sequence of Paucibacter aquatile CR182 isolated from freshwater of the Nakdong River.</title>
        <authorList>
            <person name="Choi A."/>
            <person name="Chung E.J."/>
        </authorList>
    </citation>
    <scope>NUCLEOTIDE SEQUENCE [LARGE SCALE GENOMIC DNA]</scope>
    <source>
        <strain evidence="3 4">CR182</strain>
    </source>
</reference>
<gene>
    <name evidence="3" type="ORF">C1O66_18885</name>
</gene>
<organism evidence="3 4">
    <name type="scientific">Kinneretia aquatilis</name>
    <dbReference type="NCBI Taxonomy" id="2070761"/>
    <lineage>
        <taxon>Bacteria</taxon>
        <taxon>Pseudomonadati</taxon>
        <taxon>Pseudomonadota</taxon>
        <taxon>Betaproteobacteria</taxon>
        <taxon>Burkholderiales</taxon>
        <taxon>Sphaerotilaceae</taxon>
        <taxon>Roseateles</taxon>
    </lineage>
</organism>
<dbReference type="OrthoDB" id="8565395at2"/>
<dbReference type="AlphaFoldDB" id="A0A2N8L108"/>
<feature type="domain" description="Ice-binding protein C-terminal" evidence="2">
    <location>
        <begin position="201"/>
        <end position="225"/>
    </location>
</feature>
<dbReference type="RefSeq" id="WP_102769310.1">
    <property type="nucleotide sequence ID" value="NZ_POSP01000003.1"/>
</dbReference>
<feature type="signal peptide" evidence="1">
    <location>
        <begin position="1"/>
        <end position="27"/>
    </location>
</feature>
<dbReference type="EMBL" id="POSP01000003">
    <property type="protein sequence ID" value="PND39393.1"/>
    <property type="molecule type" value="Genomic_DNA"/>
</dbReference>
<dbReference type="Pfam" id="PF07589">
    <property type="entry name" value="PEP-CTERM"/>
    <property type="match status" value="1"/>
</dbReference>
<protein>
    <recommendedName>
        <fullName evidence="2">Ice-binding protein C-terminal domain-containing protein</fullName>
    </recommendedName>
</protein>
<evidence type="ECO:0000313" key="3">
    <source>
        <dbReference type="EMBL" id="PND39393.1"/>
    </source>
</evidence>
<dbReference type="NCBIfam" id="TIGR02595">
    <property type="entry name" value="PEP_CTERM"/>
    <property type="match status" value="1"/>
</dbReference>
<evidence type="ECO:0000256" key="1">
    <source>
        <dbReference type="SAM" id="SignalP"/>
    </source>
</evidence>
<dbReference type="Proteomes" id="UP000235916">
    <property type="component" value="Unassembled WGS sequence"/>
</dbReference>
<evidence type="ECO:0000313" key="4">
    <source>
        <dbReference type="Proteomes" id="UP000235916"/>
    </source>
</evidence>
<dbReference type="InterPro" id="IPR013424">
    <property type="entry name" value="Ice-binding_C"/>
</dbReference>
<evidence type="ECO:0000259" key="2">
    <source>
        <dbReference type="Pfam" id="PF07589"/>
    </source>
</evidence>